<evidence type="ECO:0000313" key="11">
    <source>
        <dbReference type="EMBL" id="CAF1377160.1"/>
    </source>
</evidence>
<evidence type="ECO:0000259" key="9">
    <source>
        <dbReference type="SMART" id="SM00645"/>
    </source>
</evidence>
<keyword evidence="7" id="KW-1015">Disulfide bond</keyword>
<keyword evidence="3 8" id="KW-0732">Signal</keyword>
<feature type="chain" id="PRO_5036227908" evidence="8">
    <location>
        <begin position="20"/>
        <end position="299"/>
    </location>
</feature>
<dbReference type="SUPFAM" id="SSF54001">
    <property type="entry name" value="Cysteine proteinases"/>
    <property type="match status" value="1"/>
</dbReference>
<sequence length="299" mass="33678">MRSISILVLIVLALSSTWTRDITINQQWKLWKNQFNKSYTNVEERLRRMIWGKNLEIVEEHNRQADLGLHTYRLGMNQFSDLTNEEFVKLFKGFHSKDIRKENQTFVAYSAVGSIEGAYAIKTSKLVSLSEQQLVDCSTKQGNMGCNGGLMTQSFEYLEEAGGIESEDTYPYKGHEETCTFNTSKVVVKVCGFVNISSGNEDALKQAVALIGPIATAVDASRTSFQMYQSGVYEEPQCSSDQPSHGIFIVGYGNESGKDYWLLKNSWGTDWGEQGYIKLIRNKNNECAIATMPSYPIIC</sequence>
<evidence type="ECO:0000256" key="8">
    <source>
        <dbReference type="SAM" id="SignalP"/>
    </source>
</evidence>
<dbReference type="Proteomes" id="UP000663844">
    <property type="component" value="Unassembled WGS sequence"/>
</dbReference>
<dbReference type="InterPro" id="IPR038765">
    <property type="entry name" value="Papain-like_cys_pep_sf"/>
</dbReference>
<evidence type="ECO:0000256" key="7">
    <source>
        <dbReference type="ARBA" id="ARBA00023157"/>
    </source>
</evidence>
<dbReference type="Pfam" id="PF08246">
    <property type="entry name" value="Inhibitor_I29"/>
    <property type="match status" value="1"/>
</dbReference>
<keyword evidence="4" id="KW-0378">Hydrolase</keyword>
<name>A0A815J3Q1_9BILA</name>
<dbReference type="CDD" id="cd02248">
    <property type="entry name" value="Peptidase_C1A"/>
    <property type="match status" value="1"/>
</dbReference>
<dbReference type="GO" id="GO:0006508">
    <property type="term" value="P:proteolysis"/>
    <property type="evidence" value="ECO:0007669"/>
    <property type="project" value="UniProtKB-KW"/>
</dbReference>
<dbReference type="PANTHER" id="PTHR12411">
    <property type="entry name" value="CYSTEINE PROTEASE FAMILY C1-RELATED"/>
    <property type="match status" value="1"/>
</dbReference>
<feature type="domain" description="Peptidase C1A papain C-terminal" evidence="9">
    <location>
        <begin position="93"/>
        <end position="297"/>
    </location>
</feature>
<keyword evidence="5" id="KW-0788">Thiol protease</keyword>
<organism evidence="11 13">
    <name type="scientific">Adineta steineri</name>
    <dbReference type="NCBI Taxonomy" id="433720"/>
    <lineage>
        <taxon>Eukaryota</taxon>
        <taxon>Metazoa</taxon>
        <taxon>Spiralia</taxon>
        <taxon>Gnathifera</taxon>
        <taxon>Rotifera</taxon>
        <taxon>Eurotatoria</taxon>
        <taxon>Bdelloidea</taxon>
        <taxon>Adinetida</taxon>
        <taxon>Adinetidae</taxon>
        <taxon>Adineta</taxon>
    </lineage>
</organism>
<dbReference type="InterPro" id="IPR013128">
    <property type="entry name" value="Peptidase_C1A"/>
</dbReference>
<dbReference type="Proteomes" id="UP000663845">
    <property type="component" value="Unassembled WGS sequence"/>
</dbReference>
<dbReference type="PROSITE" id="PS00640">
    <property type="entry name" value="THIOL_PROTEASE_ASN"/>
    <property type="match status" value="1"/>
</dbReference>
<dbReference type="SMART" id="SM00645">
    <property type="entry name" value="Pept_C1"/>
    <property type="match status" value="1"/>
</dbReference>
<dbReference type="InterPro" id="IPR000668">
    <property type="entry name" value="Peptidase_C1A_C"/>
</dbReference>
<dbReference type="Gene3D" id="2.40.50.170">
    <property type="entry name" value="Cysteine proteinases. Chain C"/>
    <property type="match status" value="1"/>
</dbReference>
<dbReference type="EMBL" id="CAJNOG010000886">
    <property type="protein sequence ID" value="CAF1377160.1"/>
    <property type="molecule type" value="Genomic_DNA"/>
</dbReference>
<dbReference type="EMBL" id="CAJOAZ010000578">
    <property type="protein sequence ID" value="CAF3677690.1"/>
    <property type="molecule type" value="Genomic_DNA"/>
</dbReference>
<feature type="domain" description="Cathepsin propeptide inhibitor" evidence="10">
    <location>
        <begin position="28"/>
        <end position="87"/>
    </location>
</feature>
<dbReference type="GO" id="GO:0008234">
    <property type="term" value="F:cysteine-type peptidase activity"/>
    <property type="evidence" value="ECO:0007669"/>
    <property type="project" value="UniProtKB-KW"/>
</dbReference>
<feature type="signal peptide" evidence="8">
    <location>
        <begin position="1"/>
        <end position="19"/>
    </location>
</feature>
<evidence type="ECO:0000256" key="4">
    <source>
        <dbReference type="ARBA" id="ARBA00022801"/>
    </source>
</evidence>
<protein>
    <submittedName>
        <fullName evidence="11">Uncharacterized protein</fullName>
    </submittedName>
</protein>
<evidence type="ECO:0000256" key="5">
    <source>
        <dbReference type="ARBA" id="ARBA00022807"/>
    </source>
</evidence>
<accession>A0A815J3Q1</accession>
<evidence type="ECO:0000256" key="2">
    <source>
        <dbReference type="ARBA" id="ARBA00022670"/>
    </source>
</evidence>
<proteinExistence type="inferred from homology"/>
<keyword evidence="2" id="KW-0645">Protease</keyword>
<dbReference type="FunFam" id="2.40.50.170:FF:000001">
    <property type="entry name" value="Cathepsin L1"/>
    <property type="match status" value="1"/>
</dbReference>
<dbReference type="FunFam" id="3.90.70.10:FF:000039">
    <property type="entry name" value="Cysteine proteinase 2, putative"/>
    <property type="match status" value="1"/>
</dbReference>
<evidence type="ECO:0000256" key="1">
    <source>
        <dbReference type="ARBA" id="ARBA00008455"/>
    </source>
</evidence>
<gene>
    <name evidence="11" type="ORF">JYZ213_LOCUS36453</name>
    <name evidence="12" type="ORF">OXD698_LOCUS10693</name>
</gene>
<evidence type="ECO:0000256" key="6">
    <source>
        <dbReference type="ARBA" id="ARBA00023145"/>
    </source>
</evidence>
<dbReference type="InterPro" id="IPR025661">
    <property type="entry name" value="Pept_asp_AS"/>
</dbReference>
<evidence type="ECO:0000256" key="3">
    <source>
        <dbReference type="ARBA" id="ARBA00022729"/>
    </source>
</evidence>
<dbReference type="InterPro" id="IPR013201">
    <property type="entry name" value="Prot_inhib_I29"/>
</dbReference>
<dbReference type="AlphaFoldDB" id="A0A815J3Q1"/>
<comment type="caution">
    <text evidence="11">The sequence shown here is derived from an EMBL/GenBank/DDBJ whole genome shotgun (WGS) entry which is preliminary data.</text>
</comment>
<dbReference type="SMART" id="SM00848">
    <property type="entry name" value="Inhibitor_I29"/>
    <property type="match status" value="1"/>
</dbReference>
<evidence type="ECO:0000313" key="13">
    <source>
        <dbReference type="Proteomes" id="UP000663845"/>
    </source>
</evidence>
<dbReference type="FunFam" id="1.10.287.2250:FF:000003">
    <property type="entry name" value="Cathepsin L"/>
    <property type="match status" value="1"/>
</dbReference>
<dbReference type="Gene3D" id="1.10.287.2250">
    <property type="match status" value="1"/>
</dbReference>
<dbReference type="Pfam" id="PF00112">
    <property type="entry name" value="Peptidase_C1"/>
    <property type="match status" value="1"/>
</dbReference>
<keyword evidence="6" id="KW-0865">Zymogen</keyword>
<dbReference type="InterPro" id="IPR039417">
    <property type="entry name" value="Peptidase_C1A_papain-like"/>
</dbReference>
<evidence type="ECO:0000313" key="12">
    <source>
        <dbReference type="EMBL" id="CAF3677690.1"/>
    </source>
</evidence>
<reference evidence="11" key="1">
    <citation type="submission" date="2021-02" db="EMBL/GenBank/DDBJ databases">
        <authorList>
            <person name="Nowell W R."/>
        </authorList>
    </citation>
    <scope>NUCLEOTIDE SEQUENCE</scope>
</reference>
<dbReference type="Gene3D" id="3.90.70.10">
    <property type="entry name" value="Cysteine proteinases"/>
    <property type="match status" value="1"/>
</dbReference>
<evidence type="ECO:0000259" key="10">
    <source>
        <dbReference type="SMART" id="SM00848"/>
    </source>
</evidence>
<comment type="similarity">
    <text evidence="1">Belongs to the peptidase C1 family.</text>
</comment>